<protein>
    <submittedName>
        <fullName evidence="1">Uncharacterized protein</fullName>
    </submittedName>
</protein>
<dbReference type="Proteomes" id="UP000800096">
    <property type="component" value="Unassembled WGS sequence"/>
</dbReference>
<name>A0A6A5QHS3_AMPQU</name>
<evidence type="ECO:0000313" key="1">
    <source>
        <dbReference type="EMBL" id="KAF1914044.1"/>
    </source>
</evidence>
<reference evidence="1" key="1">
    <citation type="journal article" date="2020" name="Stud. Mycol.">
        <title>101 Dothideomycetes genomes: a test case for predicting lifestyles and emergence of pathogens.</title>
        <authorList>
            <person name="Haridas S."/>
            <person name="Albert R."/>
            <person name="Binder M."/>
            <person name="Bloem J."/>
            <person name="Labutti K."/>
            <person name="Salamov A."/>
            <person name="Andreopoulos B."/>
            <person name="Baker S."/>
            <person name="Barry K."/>
            <person name="Bills G."/>
            <person name="Bluhm B."/>
            <person name="Cannon C."/>
            <person name="Castanera R."/>
            <person name="Culley D."/>
            <person name="Daum C."/>
            <person name="Ezra D."/>
            <person name="Gonzalez J."/>
            <person name="Henrissat B."/>
            <person name="Kuo A."/>
            <person name="Liang C."/>
            <person name="Lipzen A."/>
            <person name="Lutzoni F."/>
            <person name="Magnuson J."/>
            <person name="Mondo S."/>
            <person name="Nolan M."/>
            <person name="Ohm R."/>
            <person name="Pangilinan J."/>
            <person name="Park H.-J."/>
            <person name="Ramirez L."/>
            <person name="Alfaro M."/>
            <person name="Sun H."/>
            <person name="Tritt A."/>
            <person name="Yoshinaga Y."/>
            <person name="Zwiers L.-H."/>
            <person name="Turgeon B."/>
            <person name="Goodwin S."/>
            <person name="Spatafora J."/>
            <person name="Crous P."/>
            <person name="Grigoriev I."/>
        </authorList>
    </citation>
    <scope>NUCLEOTIDE SEQUENCE</scope>
    <source>
        <strain evidence="1">HMLAC05119</strain>
    </source>
</reference>
<organism evidence="1 2">
    <name type="scientific">Ampelomyces quisqualis</name>
    <name type="common">Powdery mildew agent</name>
    <dbReference type="NCBI Taxonomy" id="50730"/>
    <lineage>
        <taxon>Eukaryota</taxon>
        <taxon>Fungi</taxon>
        <taxon>Dikarya</taxon>
        <taxon>Ascomycota</taxon>
        <taxon>Pezizomycotina</taxon>
        <taxon>Dothideomycetes</taxon>
        <taxon>Pleosporomycetidae</taxon>
        <taxon>Pleosporales</taxon>
        <taxon>Pleosporineae</taxon>
        <taxon>Phaeosphaeriaceae</taxon>
        <taxon>Ampelomyces</taxon>
    </lineage>
</organism>
<accession>A0A6A5QHS3</accession>
<dbReference type="AlphaFoldDB" id="A0A6A5QHS3"/>
<proteinExistence type="predicted"/>
<dbReference type="EMBL" id="ML979138">
    <property type="protein sequence ID" value="KAF1914044.1"/>
    <property type="molecule type" value="Genomic_DNA"/>
</dbReference>
<keyword evidence="2" id="KW-1185">Reference proteome</keyword>
<gene>
    <name evidence="1" type="ORF">BDU57DRAFT_331561</name>
</gene>
<sequence>MEKGRWWTLFSLTFLTRTCVLLLHRMRSKFFEARCSRISGTLMHMFSFFIPLYNVIYQTPVVMHQSWHCLAAQVLGAKCALDESNKMERKLVLCITGYYVTSEKRKENKVGSLRSNGQKSR</sequence>
<evidence type="ECO:0000313" key="2">
    <source>
        <dbReference type="Proteomes" id="UP000800096"/>
    </source>
</evidence>